<protein>
    <submittedName>
        <fullName evidence="2">Uncharacterized protein</fullName>
    </submittedName>
</protein>
<comment type="caution">
    <text evidence="2">The sequence shown here is derived from an EMBL/GenBank/DDBJ whole genome shotgun (WGS) entry which is preliminary data.</text>
</comment>
<feature type="region of interest" description="Disordered" evidence="1">
    <location>
        <begin position="56"/>
        <end position="76"/>
    </location>
</feature>
<evidence type="ECO:0000313" key="2">
    <source>
        <dbReference type="EMBL" id="OLT62054.1"/>
    </source>
</evidence>
<organism evidence="2 3">
    <name type="scientific">Moorena bouillonii PNG</name>
    <dbReference type="NCBI Taxonomy" id="568701"/>
    <lineage>
        <taxon>Bacteria</taxon>
        <taxon>Bacillati</taxon>
        <taxon>Cyanobacteriota</taxon>
        <taxon>Cyanophyceae</taxon>
        <taxon>Coleofasciculales</taxon>
        <taxon>Coleofasciculaceae</taxon>
        <taxon>Moorena</taxon>
    </lineage>
</organism>
<gene>
    <name evidence="2" type="ORF">BJP37_26515</name>
</gene>
<dbReference type="AlphaFoldDB" id="A0A1U7N818"/>
<accession>A0A1U7N818</accession>
<sequence length="76" mass="8597">MSPNHKIMSPNYKLAKDLEEHARNLRPKVGNDNSLVDVYNACCTVLDHCNEKLKGERPIPGKSGPIPKTWQRINKS</sequence>
<evidence type="ECO:0000256" key="1">
    <source>
        <dbReference type="SAM" id="MobiDB-lite"/>
    </source>
</evidence>
<keyword evidence="3" id="KW-1185">Reference proteome</keyword>
<proteinExistence type="predicted"/>
<dbReference type="Proteomes" id="UP000186657">
    <property type="component" value="Unassembled WGS sequence"/>
</dbReference>
<name>A0A1U7N818_9CYAN</name>
<reference evidence="2 3" key="1">
    <citation type="submission" date="2016-10" db="EMBL/GenBank/DDBJ databases">
        <title>Comparative genomics uncovers the prolific and rare metabolic potential of the cyanobacterial genus Moorea.</title>
        <authorList>
            <person name="Leao T."/>
            <person name="Castelao G."/>
            <person name="Korobeynikov A."/>
            <person name="Monroe E.A."/>
            <person name="Podell S."/>
            <person name="Glukhov E."/>
            <person name="Allen E."/>
            <person name="Gerwick W.H."/>
            <person name="Gerwick L."/>
        </authorList>
    </citation>
    <scope>NUCLEOTIDE SEQUENCE [LARGE SCALE GENOMIC DNA]</scope>
    <source>
        <strain evidence="2 3">PNG5-198</strain>
    </source>
</reference>
<dbReference type="EMBL" id="MKZS01000001">
    <property type="protein sequence ID" value="OLT62054.1"/>
    <property type="molecule type" value="Genomic_DNA"/>
</dbReference>
<evidence type="ECO:0000313" key="3">
    <source>
        <dbReference type="Proteomes" id="UP000186657"/>
    </source>
</evidence>